<dbReference type="InterPro" id="IPR039859">
    <property type="entry name" value="PFA4/ZDH16/20/ERF2-like"/>
</dbReference>
<dbReference type="EMBL" id="JBCLYO010000040">
    <property type="protein sequence ID" value="KAL0074717.1"/>
    <property type="molecule type" value="Genomic_DNA"/>
</dbReference>
<evidence type="ECO:0000313" key="15">
    <source>
        <dbReference type="EMBL" id="KAL0092174.1"/>
    </source>
</evidence>
<gene>
    <name evidence="15" type="ORF">J3Q64DRAFT_1717723</name>
    <name evidence="14" type="ORF">J3Q64DRAFT_1767614</name>
    <name evidence="13" type="ORF">J3Q64DRAFT_1777354</name>
</gene>
<evidence type="ECO:0000256" key="5">
    <source>
        <dbReference type="ARBA" id="ARBA00023136"/>
    </source>
</evidence>
<dbReference type="EC" id="2.3.1.225" evidence="10"/>
<evidence type="ECO:0000259" key="12">
    <source>
        <dbReference type="Pfam" id="PF01529"/>
    </source>
</evidence>
<dbReference type="Proteomes" id="UP001448207">
    <property type="component" value="Unassembled WGS sequence"/>
</dbReference>
<evidence type="ECO:0000256" key="1">
    <source>
        <dbReference type="ARBA" id="ARBA00004141"/>
    </source>
</evidence>
<accession>A0ABR3AMP5</accession>
<evidence type="ECO:0000256" key="7">
    <source>
        <dbReference type="ARBA" id="ARBA00023288"/>
    </source>
</evidence>
<feature type="domain" description="Palmitoyltransferase DHHC" evidence="12">
    <location>
        <begin position="185"/>
        <end position="303"/>
    </location>
</feature>
<evidence type="ECO:0000256" key="11">
    <source>
        <dbReference type="SAM" id="MobiDB-lite"/>
    </source>
</evidence>
<comment type="caution">
    <text evidence="14">The sequence shown here is derived from an EMBL/GenBank/DDBJ whole genome shotgun (WGS) entry which is preliminary data.</text>
</comment>
<comment type="similarity">
    <text evidence="10">Belongs to the DHHC palmitoyltransferase family.</text>
</comment>
<dbReference type="Pfam" id="PF01529">
    <property type="entry name" value="DHHC"/>
    <property type="match status" value="1"/>
</dbReference>
<comment type="domain">
    <text evidence="10">The DHHC domain is required for palmitoyltransferase activity.</text>
</comment>
<keyword evidence="8 10" id="KW-0012">Acyltransferase</keyword>
<comment type="catalytic activity">
    <reaction evidence="9 10">
        <text>L-cysteinyl-[protein] + hexadecanoyl-CoA = S-hexadecanoyl-L-cysteinyl-[protein] + CoA</text>
        <dbReference type="Rhea" id="RHEA:36683"/>
        <dbReference type="Rhea" id="RHEA-COMP:10131"/>
        <dbReference type="Rhea" id="RHEA-COMP:11032"/>
        <dbReference type="ChEBI" id="CHEBI:29950"/>
        <dbReference type="ChEBI" id="CHEBI:57287"/>
        <dbReference type="ChEBI" id="CHEBI:57379"/>
        <dbReference type="ChEBI" id="CHEBI:74151"/>
        <dbReference type="EC" id="2.3.1.225"/>
    </reaction>
</comment>
<name>A0ABR3AMP5_PHYBL</name>
<feature type="region of interest" description="Disordered" evidence="11">
    <location>
        <begin position="142"/>
        <end position="172"/>
    </location>
</feature>
<feature type="compositionally biased region" description="Low complexity" evidence="11">
    <location>
        <begin position="144"/>
        <end position="154"/>
    </location>
</feature>
<evidence type="ECO:0000313" key="13">
    <source>
        <dbReference type="EMBL" id="KAL0074717.1"/>
    </source>
</evidence>
<keyword evidence="3 10" id="KW-0812">Transmembrane</keyword>
<evidence type="ECO:0000256" key="3">
    <source>
        <dbReference type="ARBA" id="ARBA00022692"/>
    </source>
</evidence>
<comment type="subcellular location">
    <subcellularLocation>
        <location evidence="1">Membrane</location>
        <topology evidence="1">Multi-pass membrane protein</topology>
    </subcellularLocation>
</comment>
<evidence type="ECO:0000313" key="14">
    <source>
        <dbReference type="EMBL" id="KAL0078081.1"/>
    </source>
</evidence>
<evidence type="ECO:0000256" key="10">
    <source>
        <dbReference type="RuleBase" id="RU079119"/>
    </source>
</evidence>
<protein>
    <recommendedName>
        <fullName evidence="10">Palmitoyltransferase</fullName>
        <ecNumber evidence="10">2.3.1.225</ecNumber>
    </recommendedName>
</protein>
<feature type="transmembrane region" description="Helical" evidence="10">
    <location>
        <begin position="235"/>
        <end position="256"/>
    </location>
</feature>
<dbReference type="InterPro" id="IPR001594">
    <property type="entry name" value="Palmitoyltrfase_DHHC"/>
</dbReference>
<dbReference type="PROSITE" id="PS50216">
    <property type="entry name" value="DHHC"/>
    <property type="match status" value="1"/>
</dbReference>
<keyword evidence="4 10" id="KW-1133">Transmembrane helix</keyword>
<sequence>MSNIPPDRCSVNPIRPCSRSNTGHSTVDEKDTHACCCLHTDSPLYARFWPAIFLFSAITDYPLPLPKGKKPGQHRDWGLMPILVVLGIAGFVYYGYLIHVNLVLLRIGKKAQAIVYLVFFHLWFIMFLASYARIVSHTPGHPKPSAAPANSSSNHDSQQESDTSAITPVSWGGETANVPESILGGPKWCEICQVWKPDRTHHCRVCDRCVLKMDHHCPWVNGCVGLENYRYFIQFICYTSGMATWIFLTTLASFIMYNSMSTFDGVALAIFIISGIVMFFIGIFTCSHLWLAMINRTTLENINFRQWTDTRKKEGGQDVKPPNTFTTTGRNIFFQSVSANWIEVMGDQWWLWFLPLASNHLSKQDGIHFGYNRDVYAEYLCEKRTK</sequence>
<keyword evidence="6" id="KW-0564">Palmitate</keyword>
<dbReference type="EMBL" id="JBCLYO010000026">
    <property type="protein sequence ID" value="KAL0078081.1"/>
    <property type="molecule type" value="Genomic_DNA"/>
</dbReference>
<reference evidence="14 16" key="1">
    <citation type="submission" date="2024-04" db="EMBL/GenBank/DDBJ databases">
        <title>Symmetric and asymmetric DNA N6-adenine methylation regulates different biological responses in Mucorales.</title>
        <authorList>
            <consortium name="Lawrence Berkeley National Laboratory"/>
            <person name="Lax C."/>
            <person name="Mondo S.J."/>
            <person name="Osorio-Concepcion M."/>
            <person name="Muszewska A."/>
            <person name="Corrochano-Luque M."/>
            <person name="Gutierrez G."/>
            <person name="Riley R."/>
            <person name="Lipzen A."/>
            <person name="Guo J."/>
            <person name="Hundley H."/>
            <person name="Amirebrahimi M."/>
            <person name="Ng V."/>
            <person name="Lorenzo-Gutierrez D."/>
            <person name="Binder U."/>
            <person name="Yang J."/>
            <person name="Song Y."/>
            <person name="Canovas D."/>
            <person name="Navarro E."/>
            <person name="Freitag M."/>
            <person name="Gabaldon T."/>
            <person name="Grigoriev I.V."/>
            <person name="Corrochano L.M."/>
            <person name="Nicolas F.E."/>
            <person name="Garre V."/>
        </authorList>
    </citation>
    <scope>NUCLEOTIDE SEQUENCE [LARGE SCALE GENOMIC DNA]</scope>
    <source>
        <strain evidence="14 16">L51</strain>
    </source>
</reference>
<feature type="transmembrane region" description="Helical" evidence="10">
    <location>
        <begin position="268"/>
        <end position="291"/>
    </location>
</feature>
<evidence type="ECO:0000256" key="6">
    <source>
        <dbReference type="ARBA" id="ARBA00023139"/>
    </source>
</evidence>
<dbReference type="EMBL" id="JBCLYO010000002">
    <property type="protein sequence ID" value="KAL0092174.1"/>
    <property type="molecule type" value="Genomic_DNA"/>
</dbReference>
<evidence type="ECO:0000256" key="9">
    <source>
        <dbReference type="ARBA" id="ARBA00048048"/>
    </source>
</evidence>
<keyword evidence="7" id="KW-0449">Lipoprotein</keyword>
<evidence type="ECO:0000256" key="8">
    <source>
        <dbReference type="ARBA" id="ARBA00023315"/>
    </source>
</evidence>
<evidence type="ECO:0000256" key="2">
    <source>
        <dbReference type="ARBA" id="ARBA00022679"/>
    </source>
</evidence>
<keyword evidence="5 10" id="KW-0472">Membrane</keyword>
<keyword evidence="16" id="KW-1185">Reference proteome</keyword>
<evidence type="ECO:0000313" key="16">
    <source>
        <dbReference type="Proteomes" id="UP001448207"/>
    </source>
</evidence>
<feature type="transmembrane region" description="Helical" evidence="10">
    <location>
        <begin position="114"/>
        <end position="134"/>
    </location>
</feature>
<keyword evidence="2 10" id="KW-0808">Transferase</keyword>
<organism evidence="14 16">
    <name type="scientific">Phycomyces blakesleeanus</name>
    <dbReference type="NCBI Taxonomy" id="4837"/>
    <lineage>
        <taxon>Eukaryota</taxon>
        <taxon>Fungi</taxon>
        <taxon>Fungi incertae sedis</taxon>
        <taxon>Mucoromycota</taxon>
        <taxon>Mucoromycotina</taxon>
        <taxon>Mucoromycetes</taxon>
        <taxon>Mucorales</taxon>
        <taxon>Phycomycetaceae</taxon>
        <taxon>Phycomyces</taxon>
    </lineage>
</organism>
<proteinExistence type="inferred from homology"/>
<evidence type="ECO:0000256" key="4">
    <source>
        <dbReference type="ARBA" id="ARBA00022989"/>
    </source>
</evidence>
<feature type="transmembrane region" description="Helical" evidence="10">
    <location>
        <begin position="77"/>
        <end position="94"/>
    </location>
</feature>
<dbReference type="PANTHER" id="PTHR12246">
    <property type="entry name" value="PALMITOYLTRANSFERASE ZDHHC16"/>
    <property type="match status" value="1"/>
</dbReference>